<name>A0A926JRN4_9FLAO</name>
<accession>A0A926JRN4</accession>
<keyword evidence="2" id="KW-0067">ATP-binding</keyword>
<dbReference type="SUPFAM" id="SSF52540">
    <property type="entry name" value="P-loop containing nucleoside triphosphate hydrolases"/>
    <property type="match status" value="1"/>
</dbReference>
<dbReference type="Gene3D" id="3.40.50.300">
    <property type="entry name" value="P-loop containing nucleotide triphosphate hydrolases"/>
    <property type="match status" value="1"/>
</dbReference>
<organism evidence="2 3">
    <name type="scientific">Sinomicrobium weinanense</name>
    <dbReference type="NCBI Taxonomy" id="2842200"/>
    <lineage>
        <taxon>Bacteria</taxon>
        <taxon>Pseudomonadati</taxon>
        <taxon>Bacteroidota</taxon>
        <taxon>Flavobacteriia</taxon>
        <taxon>Flavobacteriales</taxon>
        <taxon>Flavobacteriaceae</taxon>
        <taxon>Sinomicrobium</taxon>
    </lineage>
</organism>
<keyword evidence="2" id="KW-0547">Nucleotide-binding</keyword>
<sequence length="183" mass="21011">MNTKKIVITGGPGTGKSSVLQELSLRGDTCFPEISRQVTLEAQKQGIAQLFLTDPLLFSKKLLESRRQQYAGAEKEKAGRVFIDRGVHDVLAYMDYAGTSYPPDFTEICKHCRYDVIFVLPPWEDIYVSDNERYENFQQAEVIHHFIKSTYIAYGYELVEVPIGPVSARVDFMLKYLETEKQW</sequence>
<dbReference type="EMBL" id="JACVDC010000023">
    <property type="protein sequence ID" value="MBC9796245.1"/>
    <property type="molecule type" value="Genomic_DNA"/>
</dbReference>
<dbReference type="Proteomes" id="UP000653730">
    <property type="component" value="Unassembled WGS sequence"/>
</dbReference>
<evidence type="ECO:0000259" key="1">
    <source>
        <dbReference type="Pfam" id="PF13521"/>
    </source>
</evidence>
<feature type="domain" description="NadR/Ttd14 AAA" evidence="1">
    <location>
        <begin position="5"/>
        <end position="169"/>
    </location>
</feature>
<proteinExistence type="predicted"/>
<evidence type="ECO:0000313" key="3">
    <source>
        <dbReference type="Proteomes" id="UP000653730"/>
    </source>
</evidence>
<dbReference type="RefSeq" id="WP_187965392.1">
    <property type="nucleotide sequence ID" value="NZ_JACVDC010000023.1"/>
</dbReference>
<dbReference type="InterPro" id="IPR038727">
    <property type="entry name" value="NadR/Ttd14_AAA_dom"/>
</dbReference>
<dbReference type="GO" id="GO:0005524">
    <property type="term" value="F:ATP binding"/>
    <property type="evidence" value="ECO:0007669"/>
    <property type="project" value="UniProtKB-KW"/>
</dbReference>
<dbReference type="Pfam" id="PF13521">
    <property type="entry name" value="AAA_28"/>
    <property type="match status" value="1"/>
</dbReference>
<evidence type="ECO:0000313" key="2">
    <source>
        <dbReference type="EMBL" id="MBC9796245.1"/>
    </source>
</evidence>
<comment type="caution">
    <text evidence="2">The sequence shown here is derived from an EMBL/GenBank/DDBJ whole genome shotgun (WGS) entry which is preliminary data.</text>
</comment>
<protein>
    <submittedName>
        <fullName evidence="2">ATP-binding protein</fullName>
    </submittedName>
</protein>
<keyword evidence="3" id="KW-1185">Reference proteome</keyword>
<dbReference type="AlphaFoldDB" id="A0A926JRN4"/>
<dbReference type="InterPro" id="IPR027417">
    <property type="entry name" value="P-loop_NTPase"/>
</dbReference>
<gene>
    <name evidence="2" type="ORF">IBL28_09715</name>
</gene>
<reference evidence="2 3" key="1">
    <citation type="submission" date="2020-09" db="EMBL/GenBank/DDBJ databases">
        <title>Sinomicrobium weinanense sp. nov., a halophilic bacteria isolated from saline-alkali soil.</title>
        <authorList>
            <person name="Wu P."/>
            <person name="Ren H."/>
            <person name="Mei Y."/>
            <person name="Liang Y."/>
            <person name="Chen Z."/>
        </authorList>
    </citation>
    <scope>NUCLEOTIDE SEQUENCE [LARGE SCALE GENOMIC DNA]</scope>
    <source>
        <strain evidence="2 3">FJxs</strain>
    </source>
</reference>